<accession>A0A146KAM2</accession>
<feature type="coiled-coil region" evidence="1">
    <location>
        <begin position="25"/>
        <end position="77"/>
    </location>
</feature>
<feature type="non-terminal residue" evidence="2">
    <location>
        <position position="123"/>
    </location>
</feature>
<organism evidence="2">
    <name type="scientific">Trepomonas sp. PC1</name>
    <dbReference type="NCBI Taxonomy" id="1076344"/>
    <lineage>
        <taxon>Eukaryota</taxon>
        <taxon>Metamonada</taxon>
        <taxon>Diplomonadida</taxon>
        <taxon>Hexamitidae</taxon>
        <taxon>Hexamitinae</taxon>
        <taxon>Trepomonas</taxon>
    </lineage>
</organism>
<proteinExistence type="predicted"/>
<dbReference type="EMBL" id="GDID01002999">
    <property type="protein sequence ID" value="JAP93607.1"/>
    <property type="molecule type" value="Transcribed_RNA"/>
</dbReference>
<sequence>NQQVSKRLQLISSQVKKIETFSGEKQELKQMLLTIQNNLIDAKSNWQISADDLNQHEQNLSQQLSQHFERLKQVEQAPTEVEHAQLPAQPSTQFKLQLPPQLQLIEDQIANLGPAHGGWPYEQ</sequence>
<gene>
    <name evidence="2" type="ORF">TPC1_14049</name>
</gene>
<reference evidence="2" key="1">
    <citation type="submission" date="2015-07" db="EMBL/GenBank/DDBJ databases">
        <title>Adaptation to a free-living lifestyle via gene acquisitions in the diplomonad Trepomonas sp. PC1.</title>
        <authorList>
            <person name="Xu F."/>
            <person name="Jerlstrom-Hultqvist J."/>
            <person name="Kolisko M."/>
            <person name="Simpson A.G.B."/>
            <person name="Roger A.J."/>
            <person name="Svard S.G."/>
            <person name="Andersson J.O."/>
        </authorList>
    </citation>
    <scope>NUCLEOTIDE SEQUENCE</scope>
    <source>
        <strain evidence="2">PC1</strain>
    </source>
</reference>
<feature type="non-terminal residue" evidence="2">
    <location>
        <position position="1"/>
    </location>
</feature>
<keyword evidence="1" id="KW-0175">Coiled coil</keyword>
<protein>
    <submittedName>
        <fullName evidence="2">Uncharacterized protein</fullName>
    </submittedName>
</protein>
<evidence type="ECO:0000256" key="1">
    <source>
        <dbReference type="SAM" id="Coils"/>
    </source>
</evidence>
<evidence type="ECO:0000313" key="2">
    <source>
        <dbReference type="EMBL" id="JAP93607.1"/>
    </source>
</evidence>
<name>A0A146KAM2_9EUKA</name>
<dbReference type="AlphaFoldDB" id="A0A146KAM2"/>